<dbReference type="NCBIfam" id="TIGR01541">
    <property type="entry name" value="tape_meas_lam_C"/>
    <property type="match status" value="1"/>
</dbReference>
<dbReference type="InterPro" id="IPR009628">
    <property type="entry name" value="Phage_tape_measure_N"/>
</dbReference>
<proteinExistence type="predicted"/>
<dbReference type="InterPro" id="IPR006431">
    <property type="entry name" value="Phage_tape_meas_C"/>
</dbReference>
<evidence type="ECO:0000313" key="5">
    <source>
        <dbReference type="Proteomes" id="UP000235994"/>
    </source>
</evidence>
<dbReference type="Pfam" id="PF06791">
    <property type="entry name" value="TMP_2"/>
    <property type="match status" value="1"/>
</dbReference>
<evidence type="ECO:0000259" key="2">
    <source>
        <dbReference type="Pfam" id="PF06791"/>
    </source>
</evidence>
<accession>A0A2N8KDL4</accession>
<reference evidence="4 5" key="1">
    <citation type="submission" date="2018-01" db="EMBL/GenBank/DDBJ databases">
        <title>The draft genome of an aniline degradation strain ANB-1.</title>
        <authorList>
            <person name="Zhang L."/>
            <person name="Jiang J."/>
        </authorList>
    </citation>
    <scope>NUCLEOTIDE SEQUENCE [LARGE SCALE GENOMIC DNA]</scope>
    <source>
        <strain evidence="4 5">ANB-1</strain>
    </source>
</reference>
<evidence type="ECO:0000259" key="3">
    <source>
        <dbReference type="Pfam" id="PF09718"/>
    </source>
</evidence>
<keyword evidence="1" id="KW-0175">Coiled coil</keyword>
<dbReference type="AlphaFoldDB" id="A0A2N8KDL4"/>
<organism evidence="4 5">
    <name type="scientific">Achromobacter pulmonis</name>
    <dbReference type="NCBI Taxonomy" id="1389932"/>
    <lineage>
        <taxon>Bacteria</taxon>
        <taxon>Pseudomonadati</taxon>
        <taxon>Pseudomonadota</taxon>
        <taxon>Betaproteobacteria</taxon>
        <taxon>Burkholderiales</taxon>
        <taxon>Alcaligenaceae</taxon>
        <taxon>Achromobacter</taxon>
    </lineage>
</organism>
<evidence type="ECO:0000256" key="1">
    <source>
        <dbReference type="SAM" id="Coils"/>
    </source>
</evidence>
<feature type="domain" description="Bacteriophage tail tape measure N-terminal" evidence="2">
    <location>
        <begin position="130"/>
        <end position="333"/>
    </location>
</feature>
<dbReference type="Pfam" id="PF09718">
    <property type="entry name" value="Tape_meas_lam_C"/>
    <property type="match status" value="1"/>
</dbReference>
<keyword evidence="5" id="KW-1185">Reference proteome</keyword>
<protein>
    <submittedName>
        <fullName evidence="4">Phage tail tape measure protein</fullName>
    </submittedName>
</protein>
<feature type="coiled-coil region" evidence="1">
    <location>
        <begin position="422"/>
        <end position="465"/>
    </location>
</feature>
<dbReference type="Proteomes" id="UP000235994">
    <property type="component" value="Unassembled WGS sequence"/>
</dbReference>
<feature type="domain" description="Bacteriophage tail tape measure C-terminal" evidence="3">
    <location>
        <begin position="747"/>
        <end position="820"/>
    </location>
</feature>
<evidence type="ECO:0000313" key="4">
    <source>
        <dbReference type="EMBL" id="PND31551.1"/>
    </source>
</evidence>
<gene>
    <name evidence="4" type="ORF">C1I89_22185</name>
</gene>
<feature type="coiled-coil region" evidence="1">
    <location>
        <begin position="544"/>
        <end position="597"/>
    </location>
</feature>
<comment type="caution">
    <text evidence="4">The sequence shown here is derived from an EMBL/GenBank/DDBJ whole genome shotgun (WGS) entry which is preliminary data.</text>
</comment>
<sequence length="999" mass="107162">MTEKTLGVRLTGDESDLLRAFSAGSAASAQFAAATETTLGRASAAAQRMGASSSQMSVAVNAASAGAQAYATAGDRFLQSLERQAQAIGKTRSELLELRAAELGVAGQAAPLISRLKAQEAALNAGSTALNKHGMSAAQTAAAMRGVPAQITDIVVSLQSGQQPMTVMLQQGGQLKDMFGGIVPAARALGSTLMGLVNPYTLLAGAAVAFGVAAYQGHAESERFNRTIRLTGNYAGVTAGSIREMSAAAAQLGGGGLGKARQAVESLVATGQISKDTISSLSATMVELRRVSGQSMDDISKDFARMPEGVTKWAEEHNRSMNFMSLAQWDYIRTLEETGNREAAMQATSRALHDYLGTEAPQKLGFLERAWKGAKQEAEGYWEVLKSIGRDTTLDEEIKKVQGRIRQREQRLERGALSDVNRRRTEMNLASDRAELSSLQDQKGIEDATEQIKGLNAAAEKAAIEAKKELLKLDLAADKGKQLKEALKQLDSWVTDTKIVSPNDPDIEPKRIEALKAYLRKQYEDKDATSAGQNGISAQLAAMQAQARLREEALRQENTRLEGERARGLLSEEQFIHKRAEAQRAALQDELEVVRRQAEIAGGKKQLAERERYLGRVKELEAQIVRSHAQEATDIEKYQEKIRGAIRATELDIKNYVGTRDQQVSRQINAMTLGANDRALVDSINQAQDRFRRIRDGFTDKVLREGGARALDSEQYQQGIAEIDAAMLAQVERERGYMQQRVALQADWKNGALLAVNEWVDGAANLMGQSQQVFSSLFSGMENVVASFATTGKTHFSDFTRSVLADISKIAARQAMVGLVTGITGSLFGLGSGAAAGTEAMASSVQAAGGDGIGSLIASNGWVANAKGNVYTSPSLSTYSNGVYDTPQVFAFAKGAGVFAEAGPEAIMPLQRASDGSLGVRAQIPNWPSGPGADGGYRAGPPVQVSIYLQEGRGVRTDAPAGLEQFGKEIGEFVDQRCQRLIARSYKAGGASWNRLNGR</sequence>
<dbReference type="RefSeq" id="WP_102774645.1">
    <property type="nucleotide sequence ID" value="NZ_POQS01000006.1"/>
</dbReference>
<name>A0A2N8KDL4_9BURK</name>
<dbReference type="EMBL" id="POQS01000006">
    <property type="protein sequence ID" value="PND31551.1"/>
    <property type="molecule type" value="Genomic_DNA"/>
</dbReference>